<dbReference type="AlphaFoldDB" id="A0A1F4WCX7"/>
<dbReference type="Proteomes" id="UP000176492">
    <property type="component" value="Unassembled WGS sequence"/>
</dbReference>
<comment type="caution">
    <text evidence="1">The sequence shown here is derived from an EMBL/GenBank/DDBJ whole genome shotgun (WGS) entry which is preliminary data.</text>
</comment>
<sequence length="96" mass="10596">MCYVVAPLAIPFKLATPMGVQLLDELVTDLVQGKGHFPTEQELAGVGIDADTVVLNYMAAIRTHDEMGERSFDPGQEEKRIWSRLPTAGWTAPRLN</sequence>
<dbReference type="EMBL" id="MEVM01000108">
    <property type="protein sequence ID" value="OGC67294.1"/>
    <property type="molecule type" value="Genomic_DNA"/>
</dbReference>
<gene>
    <name evidence="1" type="ORF">A3J33_03830</name>
</gene>
<evidence type="ECO:0000313" key="2">
    <source>
        <dbReference type="Proteomes" id="UP000176492"/>
    </source>
</evidence>
<reference evidence="1 2" key="1">
    <citation type="journal article" date="2016" name="Nat. Commun.">
        <title>Thousands of microbial genomes shed light on interconnected biogeochemical processes in an aquifer system.</title>
        <authorList>
            <person name="Anantharaman K."/>
            <person name="Brown C.T."/>
            <person name="Hug L.A."/>
            <person name="Sharon I."/>
            <person name="Castelle C.J."/>
            <person name="Probst A.J."/>
            <person name="Thomas B.C."/>
            <person name="Singh A."/>
            <person name="Wilkins M.J."/>
            <person name="Karaoz U."/>
            <person name="Brodie E.L."/>
            <person name="Williams K.H."/>
            <person name="Hubbard S.S."/>
            <person name="Banfield J.F."/>
        </authorList>
    </citation>
    <scope>NUCLEOTIDE SEQUENCE [LARGE SCALE GENOMIC DNA]</scope>
</reference>
<proteinExistence type="predicted"/>
<protein>
    <submittedName>
        <fullName evidence="1">Uncharacterized protein</fullName>
    </submittedName>
</protein>
<evidence type="ECO:0000313" key="1">
    <source>
        <dbReference type="EMBL" id="OGC67294.1"/>
    </source>
</evidence>
<organism evidence="1 2">
    <name type="scientific">candidate division WWE3 bacterium RIFCSPLOWO2_02_FULL_53_10</name>
    <dbReference type="NCBI Taxonomy" id="1802629"/>
    <lineage>
        <taxon>Bacteria</taxon>
        <taxon>Katanobacteria</taxon>
    </lineage>
</organism>
<accession>A0A1F4WCX7</accession>
<name>A0A1F4WCX7_UNCKA</name>